<dbReference type="GO" id="GO:1990904">
    <property type="term" value="C:ribonucleoprotein complex"/>
    <property type="evidence" value="ECO:0007669"/>
    <property type="project" value="UniProtKB-KW"/>
</dbReference>
<dbReference type="CDD" id="cd00364">
    <property type="entry name" value="Ribosomal_uS17"/>
    <property type="match status" value="1"/>
</dbReference>
<dbReference type="AlphaFoldDB" id="A0A2B7WUP6"/>
<dbReference type="GO" id="GO:0005739">
    <property type="term" value="C:mitochondrion"/>
    <property type="evidence" value="ECO:0007669"/>
    <property type="project" value="TreeGrafter"/>
</dbReference>
<reference evidence="5 6" key="1">
    <citation type="submission" date="2017-10" db="EMBL/GenBank/DDBJ databases">
        <title>Comparative genomics in systemic dimorphic fungi from Ajellomycetaceae.</title>
        <authorList>
            <person name="Munoz J.F."/>
            <person name="Mcewen J.G."/>
            <person name="Clay O.K."/>
            <person name="Cuomo C.A."/>
        </authorList>
    </citation>
    <scope>NUCLEOTIDE SEQUENCE [LARGE SCALE GENOMIC DNA]</scope>
    <source>
        <strain evidence="5 6">UAMH5409</strain>
    </source>
</reference>
<evidence type="ECO:0000313" key="5">
    <source>
        <dbReference type="EMBL" id="PGH00319.1"/>
    </source>
</evidence>
<feature type="region of interest" description="Disordered" evidence="4">
    <location>
        <begin position="54"/>
        <end position="93"/>
    </location>
</feature>
<comment type="caution">
    <text evidence="5">The sequence shown here is derived from an EMBL/GenBank/DDBJ whole genome shotgun (WGS) entry which is preliminary data.</text>
</comment>
<dbReference type="Proteomes" id="UP000223968">
    <property type="component" value="Unassembled WGS sequence"/>
</dbReference>
<evidence type="ECO:0000256" key="1">
    <source>
        <dbReference type="ARBA" id="ARBA00010254"/>
    </source>
</evidence>
<protein>
    <recommendedName>
        <fullName evidence="7">Ribosomal protein S17</fullName>
    </recommendedName>
</protein>
<dbReference type="Pfam" id="PF00366">
    <property type="entry name" value="Ribosomal_S17"/>
    <property type="match status" value="1"/>
</dbReference>
<evidence type="ECO:0000313" key="6">
    <source>
        <dbReference type="Proteomes" id="UP000223968"/>
    </source>
</evidence>
<comment type="similarity">
    <text evidence="1">Belongs to the universal ribosomal protein uS17 family.</text>
</comment>
<dbReference type="GO" id="GO:0003735">
    <property type="term" value="F:structural constituent of ribosome"/>
    <property type="evidence" value="ECO:0007669"/>
    <property type="project" value="InterPro"/>
</dbReference>
<feature type="compositionally biased region" description="Low complexity" evidence="4">
    <location>
        <begin position="68"/>
        <end position="89"/>
    </location>
</feature>
<dbReference type="PANTHER" id="PTHR10744">
    <property type="entry name" value="40S RIBOSOMAL PROTEIN S11 FAMILY MEMBER"/>
    <property type="match status" value="1"/>
</dbReference>
<evidence type="ECO:0000256" key="4">
    <source>
        <dbReference type="SAM" id="MobiDB-lite"/>
    </source>
</evidence>
<keyword evidence="2" id="KW-0689">Ribosomal protein</keyword>
<dbReference type="PANTHER" id="PTHR10744:SF1">
    <property type="entry name" value="SMALL RIBOSOMAL SUBUNIT PROTEIN US17M"/>
    <property type="match status" value="1"/>
</dbReference>
<keyword evidence="3" id="KW-0687">Ribonucleoprotein</keyword>
<dbReference type="Gene3D" id="2.40.50.140">
    <property type="entry name" value="Nucleic acid-binding proteins"/>
    <property type="match status" value="1"/>
</dbReference>
<dbReference type="InterPro" id="IPR000266">
    <property type="entry name" value="Ribosomal_uS17"/>
</dbReference>
<dbReference type="GO" id="GO:0005840">
    <property type="term" value="C:ribosome"/>
    <property type="evidence" value="ECO:0007669"/>
    <property type="project" value="UniProtKB-KW"/>
</dbReference>
<gene>
    <name evidence="5" type="ORF">AJ79_08250</name>
</gene>
<organism evidence="5 6">
    <name type="scientific">Helicocarpus griseus UAMH5409</name>
    <dbReference type="NCBI Taxonomy" id="1447875"/>
    <lineage>
        <taxon>Eukaryota</taxon>
        <taxon>Fungi</taxon>
        <taxon>Dikarya</taxon>
        <taxon>Ascomycota</taxon>
        <taxon>Pezizomycotina</taxon>
        <taxon>Eurotiomycetes</taxon>
        <taxon>Eurotiomycetidae</taxon>
        <taxon>Onygenales</taxon>
        <taxon>Ajellomycetaceae</taxon>
        <taxon>Helicocarpus</taxon>
    </lineage>
</organism>
<accession>A0A2B7WUP6</accession>
<evidence type="ECO:0000256" key="3">
    <source>
        <dbReference type="ARBA" id="ARBA00023274"/>
    </source>
</evidence>
<proteinExistence type="inferred from homology"/>
<dbReference type="GO" id="GO:0006412">
    <property type="term" value="P:translation"/>
    <property type="evidence" value="ECO:0007669"/>
    <property type="project" value="InterPro"/>
</dbReference>
<dbReference type="OrthoDB" id="274752at2759"/>
<evidence type="ECO:0000256" key="2">
    <source>
        <dbReference type="ARBA" id="ARBA00022980"/>
    </source>
</evidence>
<sequence>MSPRTMLLRASAARPSFFLTTTMTNRSASLSSLLSRMQLQTKDAQFARRTIATTTTTATKQQAPPPSSTEESSNPPPTTSNTSSSSSSEVADEILKSRRQRNPFAHTLKFGTVLTAGRMDKTVRVKHKFMTYDKKLRKEFADSKVYKVHDPNNSLREGDVIQFSAGYRVSKTVRHVVERIVTPFGTPVEERPKVLEWWEREKRGGREEPGRVKKLVAERLNAPHKEAKLLREFQSNIGSDKLRDWRRRVFCGTVKVAREAGMEMEGWWEEELAYWAKVNGRNRWRRWRKAKAERRE</sequence>
<dbReference type="SUPFAM" id="SSF50249">
    <property type="entry name" value="Nucleic acid-binding proteins"/>
    <property type="match status" value="1"/>
</dbReference>
<dbReference type="InterPro" id="IPR012340">
    <property type="entry name" value="NA-bd_OB-fold"/>
</dbReference>
<dbReference type="EMBL" id="PDNB01000188">
    <property type="protein sequence ID" value="PGH00319.1"/>
    <property type="molecule type" value="Genomic_DNA"/>
</dbReference>
<dbReference type="STRING" id="1447875.A0A2B7WUP6"/>
<evidence type="ECO:0008006" key="7">
    <source>
        <dbReference type="Google" id="ProtNLM"/>
    </source>
</evidence>
<name>A0A2B7WUP6_9EURO</name>
<keyword evidence="6" id="KW-1185">Reference proteome</keyword>